<accession>A0ACB6ZT45</accession>
<evidence type="ECO:0000313" key="1">
    <source>
        <dbReference type="EMBL" id="KAF9652817.1"/>
    </source>
</evidence>
<evidence type="ECO:0000313" key="2">
    <source>
        <dbReference type="Proteomes" id="UP000886501"/>
    </source>
</evidence>
<organism evidence="1 2">
    <name type="scientific">Thelephora ganbajun</name>
    <name type="common">Ganba fungus</name>
    <dbReference type="NCBI Taxonomy" id="370292"/>
    <lineage>
        <taxon>Eukaryota</taxon>
        <taxon>Fungi</taxon>
        <taxon>Dikarya</taxon>
        <taxon>Basidiomycota</taxon>
        <taxon>Agaricomycotina</taxon>
        <taxon>Agaricomycetes</taxon>
        <taxon>Thelephorales</taxon>
        <taxon>Thelephoraceae</taxon>
        <taxon>Thelephora</taxon>
    </lineage>
</organism>
<dbReference type="Proteomes" id="UP000886501">
    <property type="component" value="Unassembled WGS sequence"/>
</dbReference>
<reference evidence="1" key="2">
    <citation type="journal article" date="2020" name="Nat. Commun.">
        <title>Large-scale genome sequencing of mycorrhizal fungi provides insights into the early evolution of symbiotic traits.</title>
        <authorList>
            <person name="Miyauchi S."/>
            <person name="Kiss E."/>
            <person name="Kuo A."/>
            <person name="Drula E."/>
            <person name="Kohler A."/>
            <person name="Sanchez-Garcia M."/>
            <person name="Morin E."/>
            <person name="Andreopoulos B."/>
            <person name="Barry K.W."/>
            <person name="Bonito G."/>
            <person name="Buee M."/>
            <person name="Carver A."/>
            <person name="Chen C."/>
            <person name="Cichocki N."/>
            <person name="Clum A."/>
            <person name="Culley D."/>
            <person name="Crous P.W."/>
            <person name="Fauchery L."/>
            <person name="Girlanda M."/>
            <person name="Hayes R.D."/>
            <person name="Keri Z."/>
            <person name="LaButti K."/>
            <person name="Lipzen A."/>
            <person name="Lombard V."/>
            <person name="Magnuson J."/>
            <person name="Maillard F."/>
            <person name="Murat C."/>
            <person name="Nolan M."/>
            <person name="Ohm R.A."/>
            <person name="Pangilinan J."/>
            <person name="Pereira M.F."/>
            <person name="Perotto S."/>
            <person name="Peter M."/>
            <person name="Pfister S."/>
            <person name="Riley R."/>
            <person name="Sitrit Y."/>
            <person name="Stielow J.B."/>
            <person name="Szollosi G."/>
            <person name="Zifcakova L."/>
            <person name="Stursova M."/>
            <person name="Spatafora J.W."/>
            <person name="Tedersoo L."/>
            <person name="Vaario L.M."/>
            <person name="Yamada A."/>
            <person name="Yan M."/>
            <person name="Wang P."/>
            <person name="Xu J."/>
            <person name="Bruns T."/>
            <person name="Baldrian P."/>
            <person name="Vilgalys R."/>
            <person name="Dunand C."/>
            <person name="Henrissat B."/>
            <person name="Grigoriev I.V."/>
            <person name="Hibbett D."/>
            <person name="Nagy L.G."/>
            <person name="Martin F.M."/>
        </authorList>
    </citation>
    <scope>NUCLEOTIDE SEQUENCE</scope>
    <source>
        <strain evidence="1">P2</strain>
    </source>
</reference>
<gene>
    <name evidence="1" type="ORF">BDM02DRAFT_3246809</name>
</gene>
<dbReference type="EMBL" id="MU117967">
    <property type="protein sequence ID" value="KAF9652817.1"/>
    <property type="molecule type" value="Genomic_DNA"/>
</dbReference>
<comment type="caution">
    <text evidence="1">The sequence shown here is derived from an EMBL/GenBank/DDBJ whole genome shotgun (WGS) entry which is preliminary data.</text>
</comment>
<proteinExistence type="predicted"/>
<keyword evidence="2" id="KW-1185">Reference proteome</keyword>
<protein>
    <submittedName>
        <fullName evidence="1">Uncharacterized protein</fullName>
    </submittedName>
</protein>
<reference evidence="1" key="1">
    <citation type="submission" date="2019-10" db="EMBL/GenBank/DDBJ databases">
        <authorList>
            <consortium name="DOE Joint Genome Institute"/>
            <person name="Kuo A."/>
            <person name="Miyauchi S."/>
            <person name="Kiss E."/>
            <person name="Drula E."/>
            <person name="Kohler A."/>
            <person name="Sanchez-Garcia M."/>
            <person name="Andreopoulos B."/>
            <person name="Barry K.W."/>
            <person name="Bonito G."/>
            <person name="Buee M."/>
            <person name="Carver A."/>
            <person name="Chen C."/>
            <person name="Cichocki N."/>
            <person name="Clum A."/>
            <person name="Culley D."/>
            <person name="Crous P.W."/>
            <person name="Fauchery L."/>
            <person name="Girlanda M."/>
            <person name="Hayes R."/>
            <person name="Keri Z."/>
            <person name="Labutti K."/>
            <person name="Lipzen A."/>
            <person name="Lombard V."/>
            <person name="Magnuson J."/>
            <person name="Maillard F."/>
            <person name="Morin E."/>
            <person name="Murat C."/>
            <person name="Nolan M."/>
            <person name="Ohm R."/>
            <person name="Pangilinan J."/>
            <person name="Pereira M."/>
            <person name="Perotto S."/>
            <person name="Peter M."/>
            <person name="Riley R."/>
            <person name="Sitrit Y."/>
            <person name="Stielow B."/>
            <person name="Szollosi G."/>
            <person name="Zifcakova L."/>
            <person name="Stursova M."/>
            <person name="Spatafora J.W."/>
            <person name="Tedersoo L."/>
            <person name="Vaario L.-M."/>
            <person name="Yamada A."/>
            <person name="Yan M."/>
            <person name="Wang P."/>
            <person name="Xu J."/>
            <person name="Bruns T."/>
            <person name="Baldrian P."/>
            <person name="Vilgalys R."/>
            <person name="Henrissat B."/>
            <person name="Grigoriev I.V."/>
            <person name="Hibbett D."/>
            <person name="Nagy L.G."/>
            <person name="Martin F.M."/>
        </authorList>
    </citation>
    <scope>NUCLEOTIDE SEQUENCE</scope>
    <source>
        <strain evidence="1">P2</strain>
    </source>
</reference>
<name>A0ACB6ZT45_THEGA</name>
<sequence>MLSDDSDSGEDLNQITVNEHYARAYAYRKERQELERLKEKYGSDAEEGDEEEEDSEELESEDEDGEELTPGVDAAILRTLAKIKRRDPEIYDKEKAIFEEEQKKSGQLAPLKPKTRKDKSKPVTLRQEKLAAELAFTSRSPSPDPNIPKPLAHVQEQKKLRDETISAFHTAVSGDASDEDDLLVPREKTKDELEREEEEYQEILRREVGEDFRQLIEVDRDVIGIHESAPNREGGGDGRKKKKKDKGKGKEQGRVKTEEKEKEDREFLMNYILNRGWIDRSAKRLPTYTEVTNTRNREKKSKAKDPEGDEGDVAGSSESEVDGGTNNAIEDEDEFDDVADAFESSYNFRFEEPNAAEIARHPRNLASTVRRQDTTRKEARERRRARKEEELLQKREEVKRLKALKMKELRRKLERIGKEGGLQDIDNYQALQDLDLEGDWDPDAHDRQMAGIYGRDDNEAFYDEEKPMWDDDIDIGDIVPPATSSSKMTKKNKKDRKKGNIASGDDEDYEMSGGDEAYGEGGEWDDEEWDGTEDMRKKKLQEYMDSLLEFEFNDVVAGMPTRFKYTTSVPQTFGLTAAEILIADDRDLNQYIGVKKYAPYRKGGNWDKQRPERLKEFRDKLNARRTSGNDEGREVQVKKRKGKKERQKAKATAVGGAVPDSDELQAGGKKKKRKREEQSEAVQADVGTEEISPKKRKRRHKKSSQIASAE</sequence>